<dbReference type="Proteomes" id="UP000282454">
    <property type="component" value="Unassembled WGS sequence"/>
</dbReference>
<proteinExistence type="predicted"/>
<organism evidence="2 3">
    <name type="scientific">Actinokineospora cianjurensis</name>
    <dbReference type="NCBI Taxonomy" id="585224"/>
    <lineage>
        <taxon>Bacteria</taxon>
        <taxon>Bacillati</taxon>
        <taxon>Actinomycetota</taxon>
        <taxon>Actinomycetes</taxon>
        <taxon>Pseudonocardiales</taxon>
        <taxon>Pseudonocardiaceae</taxon>
        <taxon>Actinokineospora</taxon>
    </lineage>
</organism>
<name>A0A421AWR4_9PSEU</name>
<keyword evidence="3" id="KW-1185">Reference proteome</keyword>
<feature type="region of interest" description="Disordered" evidence="1">
    <location>
        <begin position="1"/>
        <end position="35"/>
    </location>
</feature>
<reference evidence="2 3" key="1">
    <citation type="submission" date="2018-10" db="EMBL/GenBank/DDBJ databases">
        <title>Genomic Encyclopedia of Archaeal and Bacterial Type Strains, Phase II (KMG-II): from individual species to whole genera.</title>
        <authorList>
            <person name="Goeker M."/>
        </authorList>
    </citation>
    <scope>NUCLEOTIDE SEQUENCE [LARGE SCALE GENOMIC DNA]</scope>
    <source>
        <strain evidence="2 3">DSM 45657</strain>
    </source>
</reference>
<evidence type="ECO:0000256" key="1">
    <source>
        <dbReference type="SAM" id="MobiDB-lite"/>
    </source>
</evidence>
<evidence type="ECO:0000313" key="3">
    <source>
        <dbReference type="Proteomes" id="UP000282454"/>
    </source>
</evidence>
<sequence length="35" mass="3718">MLALARHTPHPRKNGFLDTPSTDYPGAKAVAPCSP</sequence>
<protein>
    <submittedName>
        <fullName evidence="2">Uncharacterized protein</fullName>
    </submittedName>
</protein>
<dbReference type="EMBL" id="RCDD01000008">
    <property type="protein sequence ID" value="RLK54127.1"/>
    <property type="molecule type" value="Genomic_DNA"/>
</dbReference>
<evidence type="ECO:0000313" key="2">
    <source>
        <dbReference type="EMBL" id="RLK54127.1"/>
    </source>
</evidence>
<gene>
    <name evidence="2" type="ORF">CLV68_6129</name>
</gene>
<dbReference type="AlphaFoldDB" id="A0A421AWR4"/>
<comment type="caution">
    <text evidence="2">The sequence shown here is derived from an EMBL/GenBank/DDBJ whole genome shotgun (WGS) entry which is preliminary data.</text>
</comment>
<accession>A0A421AWR4</accession>